<evidence type="ECO:0000256" key="2">
    <source>
        <dbReference type="ARBA" id="ARBA00012393"/>
    </source>
</evidence>
<proteinExistence type="predicted"/>
<feature type="domain" description="FAD synthetase" evidence="11">
    <location>
        <begin position="135"/>
        <end position="277"/>
    </location>
</feature>
<dbReference type="InterPro" id="IPR014729">
    <property type="entry name" value="Rossmann-like_a/b/a_fold"/>
</dbReference>
<evidence type="ECO:0000256" key="4">
    <source>
        <dbReference type="ARBA" id="ARBA00022643"/>
    </source>
</evidence>
<dbReference type="SUPFAM" id="SSF52374">
    <property type="entry name" value="Nucleotidylyl transferase"/>
    <property type="match status" value="1"/>
</dbReference>
<dbReference type="AlphaFoldDB" id="A0ABD3H153"/>
<dbReference type="Gene3D" id="3.40.50.620">
    <property type="entry name" value="HUPs"/>
    <property type="match status" value="1"/>
</dbReference>
<accession>A0ABD3H153</accession>
<evidence type="ECO:0000256" key="7">
    <source>
        <dbReference type="ARBA" id="ARBA00022741"/>
    </source>
</evidence>
<gene>
    <name evidence="12" type="ORF">R1sor_002321</name>
</gene>
<keyword evidence="13" id="KW-1185">Reference proteome</keyword>
<evidence type="ECO:0000256" key="8">
    <source>
        <dbReference type="ARBA" id="ARBA00022827"/>
    </source>
</evidence>
<dbReference type="Proteomes" id="UP001633002">
    <property type="component" value="Unassembled WGS sequence"/>
</dbReference>
<evidence type="ECO:0000256" key="10">
    <source>
        <dbReference type="SAM" id="MobiDB-lite"/>
    </source>
</evidence>
<keyword evidence="7" id="KW-0547">Nucleotide-binding</keyword>
<evidence type="ECO:0000256" key="6">
    <source>
        <dbReference type="ARBA" id="ARBA00022695"/>
    </source>
</evidence>
<evidence type="ECO:0000256" key="9">
    <source>
        <dbReference type="ARBA" id="ARBA00022840"/>
    </source>
</evidence>
<comment type="caution">
    <text evidence="12">The sequence shown here is derived from an EMBL/GenBank/DDBJ whole genome shotgun (WGS) entry which is preliminary data.</text>
</comment>
<keyword evidence="9" id="KW-0067">ATP-binding</keyword>
<keyword evidence="4" id="KW-0288">FMN</keyword>
<dbReference type="Pfam" id="PF06574">
    <property type="entry name" value="FAD_syn"/>
    <property type="match status" value="1"/>
</dbReference>
<name>A0ABD3H153_9MARC</name>
<organism evidence="12 13">
    <name type="scientific">Riccia sorocarpa</name>
    <dbReference type="NCBI Taxonomy" id="122646"/>
    <lineage>
        <taxon>Eukaryota</taxon>
        <taxon>Viridiplantae</taxon>
        <taxon>Streptophyta</taxon>
        <taxon>Embryophyta</taxon>
        <taxon>Marchantiophyta</taxon>
        <taxon>Marchantiopsida</taxon>
        <taxon>Marchantiidae</taxon>
        <taxon>Marchantiales</taxon>
        <taxon>Ricciaceae</taxon>
        <taxon>Riccia</taxon>
    </lineage>
</organism>
<dbReference type="InterPro" id="IPR015864">
    <property type="entry name" value="FAD_synthase"/>
</dbReference>
<comment type="pathway">
    <text evidence="1">Cofactor biosynthesis; FAD biosynthesis; FAD from FMN: step 1/1.</text>
</comment>
<sequence length="419" mass="45703">MAVIRGASVTAICTSGSLSSGTVVVVSSFISFGGRDSKESKKCSRLRATVSFSNSFDRFFKSSAVSSNSRRCSLFYNNVQGFSRRTESTDEVRAEVSEETHRFSPRSIGEEKEDPKMSTDCVSKPVTNFPVPDIRGGVVALGKFDALHIGHRALAEQAARMGPPVLLSFSGMGEVLGWAPRLPVAALCDRKRIMSIWAKRCGGVIPQEYALDFIKVRSLSPKEFVRKLATELQVSGVVAGANYRFGYKAAGDASDLVHLCNEYGLQAFIVDPVMDTSEVDFTKEEMAGLSREKGQVSSTRVRKALAKGDLERVGRLLGRKHRLVITLENARRRGDVLLVPVRNALNQPPKEGCYDCTVVRTGEPRENVITASSHSDSSDEVIGVGKVKIGPEDIEVSLIDNSTEQLLERALLGLEFPHS</sequence>
<evidence type="ECO:0000256" key="5">
    <source>
        <dbReference type="ARBA" id="ARBA00022679"/>
    </source>
</evidence>
<evidence type="ECO:0000256" key="3">
    <source>
        <dbReference type="ARBA" id="ARBA00022630"/>
    </source>
</evidence>
<keyword evidence="3" id="KW-0285">Flavoprotein</keyword>
<evidence type="ECO:0000259" key="11">
    <source>
        <dbReference type="Pfam" id="PF06574"/>
    </source>
</evidence>
<dbReference type="GO" id="GO:0005524">
    <property type="term" value="F:ATP binding"/>
    <property type="evidence" value="ECO:0007669"/>
    <property type="project" value="UniProtKB-KW"/>
</dbReference>
<dbReference type="GO" id="GO:0003919">
    <property type="term" value="F:FMN adenylyltransferase activity"/>
    <property type="evidence" value="ECO:0007669"/>
    <property type="project" value="UniProtKB-EC"/>
</dbReference>
<dbReference type="EC" id="2.7.7.2" evidence="2"/>
<dbReference type="CDD" id="cd02064">
    <property type="entry name" value="FAD_synthetase_N"/>
    <property type="match status" value="1"/>
</dbReference>
<keyword evidence="5" id="KW-0808">Transferase</keyword>
<feature type="compositionally biased region" description="Basic and acidic residues" evidence="10">
    <location>
        <begin position="98"/>
        <end position="117"/>
    </location>
</feature>
<keyword evidence="8" id="KW-0274">FAD</keyword>
<reference evidence="12 13" key="1">
    <citation type="submission" date="2024-09" db="EMBL/GenBank/DDBJ databases">
        <title>Chromosome-scale assembly of Riccia sorocarpa.</title>
        <authorList>
            <person name="Paukszto L."/>
        </authorList>
    </citation>
    <scope>NUCLEOTIDE SEQUENCE [LARGE SCALE GENOMIC DNA]</scope>
    <source>
        <strain evidence="12">LP-2024</strain>
        <tissue evidence="12">Aerial parts of the thallus</tissue>
    </source>
</reference>
<evidence type="ECO:0000313" key="13">
    <source>
        <dbReference type="Proteomes" id="UP001633002"/>
    </source>
</evidence>
<dbReference type="EMBL" id="JBJQOH010000006">
    <property type="protein sequence ID" value="KAL3684299.1"/>
    <property type="molecule type" value="Genomic_DNA"/>
</dbReference>
<keyword evidence="6" id="KW-0548">Nucleotidyltransferase</keyword>
<evidence type="ECO:0000256" key="1">
    <source>
        <dbReference type="ARBA" id="ARBA00004726"/>
    </source>
</evidence>
<protein>
    <recommendedName>
        <fullName evidence="2">FAD synthase</fullName>
        <ecNumber evidence="2">2.7.7.2</ecNumber>
    </recommendedName>
</protein>
<evidence type="ECO:0000313" key="12">
    <source>
        <dbReference type="EMBL" id="KAL3684299.1"/>
    </source>
</evidence>
<feature type="region of interest" description="Disordered" evidence="10">
    <location>
        <begin position="98"/>
        <end position="120"/>
    </location>
</feature>